<evidence type="ECO:0000256" key="1">
    <source>
        <dbReference type="SAM" id="MobiDB-lite"/>
    </source>
</evidence>
<accession>A0A0D2VRC5</accession>
<keyword evidence="3" id="KW-1185">Reference proteome</keyword>
<feature type="region of interest" description="Disordered" evidence="1">
    <location>
        <begin position="94"/>
        <end position="120"/>
    </location>
</feature>
<evidence type="ECO:0000313" key="2">
    <source>
        <dbReference type="EMBL" id="KJE93407.1"/>
    </source>
</evidence>
<dbReference type="EMBL" id="KE346365">
    <property type="protein sequence ID" value="KJE93407.1"/>
    <property type="molecule type" value="Genomic_DNA"/>
</dbReference>
<name>A0A0D2VRC5_CAPO3</name>
<proteinExistence type="predicted"/>
<organism evidence="2 3">
    <name type="scientific">Capsaspora owczarzaki (strain ATCC 30864)</name>
    <dbReference type="NCBI Taxonomy" id="595528"/>
    <lineage>
        <taxon>Eukaryota</taxon>
        <taxon>Filasterea</taxon>
        <taxon>Capsaspora</taxon>
    </lineage>
</organism>
<protein>
    <submittedName>
        <fullName evidence="2">Uncharacterized protein</fullName>
    </submittedName>
</protein>
<sequence>MSSDRPPPPGAAGRGGRDDEFSLVSAIQSSFPRGFWAFAGTREYTICDDESYLSRRVRVSEWLGGTRVVPCFSQLNPRLARLLLTCRMRSSTTSSCKHSQRSSYRRRRSERWKPRHSPASTPRTLLALLPMLPMLRPHRRRQTNRSHFRSGQTRESCRHLHRCLPCSGDPSTATTGAPSRRCPTRTAWAPSPHAFACSRPRAQSPPLPRSIQMGRQLRPARCAMTMAMKLSSRPSARLTERSLRRELFGAFICHPRLALLRLCLSRPTRMASLRHRRNFRRPPLQNQQHHLKACFPKYGSMSHGDERSQRCRQANHFLAFFC</sequence>
<evidence type="ECO:0000313" key="3">
    <source>
        <dbReference type="Proteomes" id="UP000008743"/>
    </source>
</evidence>
<dbReference type="AlphaFoldDB" id="A0A0D2VRC5"/>
<dbReference type="InParanoid" id="A0A0D2VRC5"/>
<gene>
    <name evidence="2" type="ORF">CAOG_004202</name>
</gene>
<reference evidence="3" key="1">
    <citation type="submission" date="2011-02" db="EMBL/GenBank/DDBJ databases">
        <title>The Genome Sequence of Capsaspora owczarzaki ATCC 30864.</title>
        <authorList>
            <person name="Russ C."/>
            <person name="Cuomo C."/>
            <person name="Burger G."/>
            <person name="Gray M.W."/>
            <person name="Holland P.W.H."/>
            <person name="King N."/>
            <person name="Lang F.B.F."/>
            <person name="Roger A.J."/>
            <person name="Ruiz-Trillo I."/>
            <person name="Young S.K."/>
            <person name="Zeng Q."/>
            <person name="Gargeya S."/>
            <person name="Alvarado L."/>
            <person name="Berlin A."/>
            <person name="Chapman S.B."/>
            <person name="Chen Z."/>
            <person name="Freedman E."/>
            <person name="Gellesch M."/>
            <person name="Goldberg J."/>
            <person name="Griggs A."/>
            <person name="Gujja S."/>
            <person name="Heilman E."/>
            <person name="Heiman D."/>
            <person name="Howarth C."/>
            <person name="Mehta T."/>
            <person name="Neiman D."/>
            <person name="Pearson M."/>
            <person name="Roberts A."/>
            <person name="Saif S."/>
            <person name="Shea T."/>
            <person name="Shenoy N."/>
            <person name="Sisk P."/>
            <person name="Stolte C."/>
            <person name="Sykes S."/>
            <person name="White J."/>
            <person name="Yandava C."/>
            <person name="Haas B."/>
            <person name="Nusbaum C."/>
            <person name="Birren B."/>
        </authorList>
    </citation>
    <scope>NUCLEOTIDE SEQUENCE</scope>
    <source>
        <strain evidence="3">ATCC 30864</strain>
    </source>
</reference>
<dbReference type="Proteomes" id="UP000008743">
    <property type="component" value="Unassembled WGS sequence"/>
</dbReference>
<feature type="compositionally biased region" description="Basic residues" evidence="1">
    <location>
        <begin position="98"/>
        <end position="116"/>
    </location>
</feature>